<keyword evidence="2" id="KW-0413">Isomerase</keyword>
<proteinExistence type="inferred from homology"/>
<dbReference type="NCBIfam" id="TIGR00689">
    <property type="entry name" value="rpiB_lacA_lacB"/>
    <property type="match status" value="1"/>
</dbReference>
<sequence length="101" mass="11172">FPVAEMVARGDAERGILVCGSGIGMSIAANKVKGARAALCRTVDDARMTRRHNDSNVLALSAKSMDDPDIEELVKVWLETPFEGERHARRLNKIREYEKGC</sequence>
<feature type="non-terminal residue" evidence="2">
    <location>
        <position position="1"/>
    </location>
</feature>
<name>A0A7V2F4F9_UNCEI</name>
<comment type="similarity">
    <text evidence="1">Belongs to the LacAB/RpiB family.</text>
</comment>
<dbReference type="PANTHER" id="PTHR30345:SF0">
    <property type="entry name" value="DNA DAMAGE-REPAIR_TOLERATION PROTEIN DRT102"/>
    <property type="match status" value="1"/>
</dbReference>
<dbReference type="Proteomes" id="UP000886069">
    <property type="component" value="Unassembled WGS sequence"/>
</dbReference>
<dbReference type="GO" id="GO:0016861">
    <property type="term" value="F:intramolecular oxidoreductase activity, interconverting aldoses and ketoses"/>
    <property type="evidence" value="ECO:0007669"/>
    <property type="project" value="UniProtKB-ARBA"/>
</dbReference>
<dbReference type="InterPro" id="IPR003500">
    <property type="entry name" value="RpiB_LacA_LacB"/>
</dbReference>
<dbReference type="SUPFAM" id="SSF89623">
    <property type="entry name" value="Ribose/Galactose isomerase RpiB/AlsB"/>
    <property type="match status" value="1"/>
</dbReference>
<dbReference type="PANTHER" id="PTHR30345">
    <property type="entry name" value="RIBOSE-5-PHOSPHATE ISOMERASE B"/>
    <property type="match status" value="1"/>
</dbReference>
<comment type="caution">
    <text evidence="2">The sequence shown here is derived from an EMBL/GenBank/DDBJ whole genome shotgun (WGS) entry which is preliminary data.</text>
</comment>
<dbReference type="AlphaFoldDB" id="A0A7V2F4F9"/>
<gene>
    <name evidence="2" type="ORF">ENO08_08015</name>
</gene>
<dbReference type="EMBL" id="DSEC01000575">
    <property type="protein sequence ID" value="HER44389.1"/>
    <property type="molecule type" value="Genomic_DNA"/>
</dbReference>
<evidence type="ECO:0000256" key="1">
    <source>
        <dbReference type="ARBA" id="ARBA00008754"/>
    </source>
</evidence>
<organism evidence="2">
    <name type="scientific">Eiseniibacteriota bacterium</name>
    <dbReference type="NCBI Taxonomy" id="2212470"/>
    <lineage>
        <taxon>Bacteria</taxon>
        <taxon>Candidatus Eiseniibacteriota</taxon>
    </lineage>
</organism>
<protein>
    <submittedName>
        <fullName evidence="2">RpiB/LacA/LacB family sugar-phosphate isomerase</fullName>
    </submittedName>
</protein>
<evidence type="ECO:0000313" key="2">
    <source>
        <dbReference type="EMBL" id="HER44389.1"/>
    </source>
</evidence>
<dbReference type="Pfam" id="PF02502">
    <property type="entry name" value="LacAB_rpiB"/>
    <property type="match status" value="1"/>
</dbReference>
<dbReference type="GO" id="GO:0005975">
    <property type="term" value="P:carbohydrate metabolic process"/>
    <property type="evidence" value="ECO:0007669"/>
    <property type="project" value="InterPro"/>
</dbReference>
<dbReference type="Gene3D" id="3.40.1400.10">
    <property type="entry name" value="Sugar-phosphate isomerase, RpiB/LacA/LacB"/>
    <property type="match status" value="1"/>
</dbReference>
<dbReference type="InterPro" id="IPR036569">
    <property type="entry name" value="RpiB_LacA_LacB_sf"/>
</dbReference>
<reference evidence="2" key="1">
    <citation type="journal article" date="2020" name="mSystems">
        <title>Genome- and Community-Level Interaction Insights into Carbon Utilization and Element Cycling Functions of Hydrothermarchaeota in Hydrothermal Sediment.</title>
        <authorList>
            <person name="Zhou Z."/>
            <person name="Liu Y."/>
            <person name="Xu W."/>
            <person name="Pan J."/>
            <person name="Luo Z.H."/>
            <person name="Li M."/>
        </authorList>
    </citation>
    <scope>NUCLEOTIDE SEQUENCE [LARGE SCALE GENOMIC DNA]</scope>
    <source>
        <strain evidence="2">SpSt-1233</strain>
    </source>
</reference>
<accession>A0A7V2F4F9</accession>